<organism evidence="1 2">
    <name type="scientific">Tripterygium wilfordii</name>
    <name type="common">Thunder God vine</name>
    <dbReference type="NCBI Taxonomy" id="458696"/>
    <lineage>
        <taxon>Eukaryota</taxon>
        <taxon>Viridiplantae</taxon>
        <taxon>Streptophyta</taxon>
        <taxon>Embryophyta</taxon>
        <taxon>Tracheophyta</taxon>
        <taxon>Spermatophyta</taxon>
        <taxon>Magnoliopsida</taxon>
        <taxon>eudicotyledons</taxon>
        <taxon>Gunneridae</taxon>
        <taxon>Pentapetalae</taxon>
        <taxon>rosids</taxon>
        <taxon>fabids</taxon>
        <taxon>Celastrales</taxon>
        <taxon>Celastraceae</taxon>
        <taxon>Tripterygium</taxon>
    </lineage>
</organism>
<accession>A0A7J7CAG3</accession>
<comment type="caution">
    <text evidence="1">The sequence shown here is derived from an EMBL/GenBank/DDBJ whole genome shotgun (WGS) entry which is preliminary data.</text>
</comment>
<name>A0A7J7CAG3_TRIWF</name>
<evidence type="ECO:0000313" key="1">
    <source>
        <dbReference type="EMBL" id="KAF5731109.1"/>
    </source>
</evidence>
<gene>
    <name evidence="1" type="ORF">HS088_TW19G00714</name>
</gene>
<dbReference type="AlphaFoldDB" id="A0A7J7CAG3"/>
<protein>
    <submittedName>
        <fullName evidence="1">Transportin-1-like</fullName>
    </submittedName>
</protein>
<sequence length="153" mass="16984">MFFLFTMFSWPCELFHPDGIAYHSIGTLADAVVAESNQSMQFLVSINCKVASALKFRRQRLSFVPVVYDITTEQALILNIIQTQQLAKVDSVSAGALYDKGSLKLFSGLAESIGPESLSLILIGPMSDWGMKNADRVIGLLVWLIERRVRIDA</sequence>
<keyword evidence="2" id="KW-1185">Reference proteome</keyword>
<dbReference type="InParanoid" id="A0A7J7CAG3"/>
<evidence type="ECO:0000313" key="2">
    <source>
        <dbReference type="Proteomes" id="UP000593562"/>
    </source>
</evidence>
<dbReference type="Proteomes" id="UP000593562">
    <property type="component" value="Unassembled WGS sequence"/>
</dbReference>
<dbReference type="EMBL" id="JAAARO010000019">
    <property type="protein sequence ID" value="KAF5731109.1"/>
    <property type="molecule type" value="Genomic_DNA"/>
</dbReference>
<proteinExistence type="predicted"/>
<reference evidence="1 2" key="1">
    <citation type="journal article" date="2020" name="Nat. Commun.">
        <title>Genome of Tripterygium wilfordii and identification of cytochrome P450 involved in triptolide biosynthesis.</title>
        <authorList>
            <person name="Tu L."/>
            <person name="Su P."/>
            <person name="Zhang Z."/>
            <person name="Gao L."/>
            <person name="Wang J."/>
            <person name="Hu T."/>
            <person name="Zhou J."/>
            <person name="Zhang Y."/>
            <person name="Zhao Y."/>
            <person name="Liu Y."/>
            <person name="Song Y."/>
            <person name="Tong Y."/>
            <person name="Lu Y."/>
            <person name="Yang J."/>
            <person name="Xu C."/>
            <person name="Jia M."/>
            <person name="Peters R.J."/>
            <person name="Huang L."/>
            <person name="Gao W."/>
        </authorList>
    </citation>
    <scope>NUCLEOTIDE SEQUENCE [LARGE SCALE GENOMIC DNA]</scope>
    <source>
        <strain evidence="2">cv. XIE 37</strain>
        <tissue evidence="1">Leaf</tissue>
    </source>
</reference>